<sequence length="85" mass="10108">MTYRYSKHADEQISNRSISKEKVADVIDDPDGIIIHDDCLKVYQKVYDENENRYLYRIFVNICKKPALIITAYKTSKIEKYEDKI</sequence>
<organism evidence="1">
    <name type="scientific">hydrothermal vent metagenome</name>
    <dbReference type="NCBI Taxonomy" id="652676"/>
    <lineage>
        <taxon>unclassified sequences</taxon>
        <taxon>metagenomes</taxon>
        <taxon>ecological metagenomes</taxon>
    </lineage>
</organism>
<dbReference type="InterPro" id="IPR025354">
    <property type="entry name" value="DUF4258"/>
</dbReference>
<dbReference type="EMBL" id="UOET01000006">
    <property type="protein sequence ID" value="VAW26092.1"/>
    <property type="molecule type" value="Genomic_DNA"/>
</dbReference>
<evidence type="ECO:0000313" key="1">
    <source>
        <dbReference type="EMBL" id="VAW26092.1"/>
    </source>
</evidence>
<gene>
    <name evidence="1" type="ORF">MNBD_BACTEROID07-142</name>
</gene>
<name>A0A3B0UHT0_9ZZZZ</name>
<dbReference type="AlphaFoldDB" id="A0A3B0UHT0"/>
<accession>A0A3B0UHT0</accession>
<evidence type="ECO:0008006" key="2">
    <source>
        <dbReference type="Google" id="ProtNLM"/>
    </source>
</evidence>
<proteinExistence type="predicted"/>
<reference evidence="1" key="1">
    <citation type="submission" date="2018-06" db="EMBL/GenBank/DDBJ databases">
        <authorList>
            <person name="Zhirakovskaya E."/>
        </authorList>
    </citation>
    <scope>NUCLEOTIDE SEQUENCE</scope>
</reference>
<dbReference type="Pfam" id="PF14076">
    <property type="entry name" value="DUF4258"/>
    <property type="match status" value="1"/>
</dbReference>
<protein>
    <recommendedName>
        <fullName evidence="2">DUF4258 domain-containing protein</fullName>
    </recommendedName>
</protein>